<protein>
    <submittedName>
        <fullName evidence="9">Bifunctional homocysteine S-methyltransferase/5,10-methylenetetrahydrofolate reductase</fullName>
    </submittedName>
</protein>
<name>A0A0J1FVL0_9FIRM</name>
<dbReference type="STRING" id="476652.DEAC_c05540"/>
<keyword evidence="3 7" id="KW-0808">Transferase</keyword>
<organism evidence="9 10">
    <name type="scientific">Desulfosporosinus acididurans</name>
    <dbReference type="NCBI Taxonomy" id="476652"/>
    <lineage>
        <taxon>Bacteria</taxon>
        <taxon>Bacillati</taxon>
        <taxon>Bacillota</taxon>
        <taxon>Clostridia</taxon>
        <taxon>Eubacteriales</taxon>
        <taxon>Desulfitobacteriaceae</taxon>
        <taxon>Desulfosporosinus</taxon>
    </lineage>
</organism>
<comment type="caution">
    <text evidence="9">The sequence shown here is derived from an EMBL/GenBank/DDBJ whole genome shotgun (WGS) entry which is preliminary data.</text>
</comment>
<keyword evidence="5 7" id="KW-0479">Metal-binding</keyword>
<dbReference type="GO" id="GO:0005829">
    <property type="term" value="C:cytosol"/>
    <property type="evidence" value="ECO:0007669"/>
    <property type="project" value="TreeGrafter"/>
</dbReference>
<dbReference type="GO" id="GO:0046653">
    <property type="term" value="P:tetrahydrofolate metabolic process"/>
    <property type="evidence" value="ECO:0007669"/>
    <property type="project" value="TreeGrafter"/>
</dbReference>
<comment type="similarity">
    <text evidence="1">Belongs to the vitamin-B12 dependent methionine synthase family.</text>
</comment>
<feature type="domain" description="Hcy-binding" evidence="8">
    <location>
        <begin position="1"/>
        <end position="286"/>
    </location>
</feature>
<evidence type="ECO:0000256" key="6">
    <source>
        <dbReference type="ARBA" id="ARBA00023285"/>
    </source>
</evidence>
<evidence type="ECO:0000313" key="9">
    <source>
        <dbReference type="EMBL" id="KLU67342.1"/>
    </source>
</evidence>
<sequence length="433" mass="46910">MHDFLKSIQERVLLYDGSKGVMLQKKGLTGHEASEEWNLSHPDVVKNLYAEYQQAGSDIIQTNTFPGNKITLDKHNLGDKTSELVAAGVKLARETVGGRTYIAASLGPTGSIMEPAGDLSFDEAYNVFQESLKAIENAGADLVNFETFIDLNELRAAILAAKETTELSIIASATFEANGRTTFGNSPEACAIVCQSLGAAIVGANCSGGPESLIEPIKRMYSVASVPLCVKPNAGMPELIEGALVYRQTPEQFASYTKDYLENGVRLIGGCCGTTPEFIRELRKSLTSLQIPEINLKSVPTLASAFSHLILSPDQEHTVKKLTPEAMASLIDGSFSGLAHECRSDAFDYLLLDFGDIRETFDIVDFAGQFGSFIRKPVMIKAKSPEITEQFLRYYPGRAGVVLSTDSSISLSRLQHYGALIVNDSLKPTNGSF</sequence>
<comment type="cofactor">
    <cofactor evidence="7">
        <name>Zn(2+)</name>
        <dbReference type="ChEBI" id="CHEBI:29105"/>
    </cofactor>
</comment>
<feature type="binding site" evidence="7">
    <location>
        <position position="272"/>
    </location>
    <ligand>
        <name>Zn(2+)</name>
        <dbReference type="ChEBI" id="CHEBI:29105"/>
    </ligand>
</feature>
<gene>
    <name evidence="9" type="primary">yitJ_1</name>
    <name evidence="9" type="ORF">DEAC_c05540</name>
</gene>
<feature type="binding site" evidence="7">
    <location>
        <position position="206"/>
    </location>
    <ligand>
        <name>Zn(2+)</name>
        <dbReference type="ChEBI" id="CHEBI:29105"/>
    </ligand>
</feature>
<dbReference type="PATRIC" id="fig|476652.3.peg.562"/>
<evidence type="ECO:0000256" key="4">
    <source>
        <dbReference type="ARBA" id="ARBA00022691"/>
    </source>
</evidence>
<dbReference type="Proteomes" id="UP000036356">
    <property type="component" value="Unassembled WGS sequence"/>
</dbReference>
<evidence type="ECO:0000256" key="3">
    <source>
        <dbReference type="ARBA" id="ARBA00022679"/>
    </source>
</evidence>
<dbReference type="PANTHER" id="PTHR45833:SF1">
    <property type="entry name" value="METHIONINE SYNTHASE"/>
    <property type="match status" value="1"/>
</dbReference>
<dbReference type="AlphaFoldDB" id="A0A0J1FVL0"/>
<reference evidence="9 10" key="1">
    <citation type="submission" date="2015-06" db="EMBL/GenBank/DDBJ databases">
        <title>Draft genome of the moderately acidophilic sulfate reducer Candidatus Desulfosporosinus acididurans strain M1.</title>
        <authorList>
            <person name="Poehlein A."/>
            <person name="Petzsch P."/>
            <person name="Johnson B.D."/>
            <person name="Schloemann M."/>
            <person name="Daniel R."/>
            <person name="Muehling M."/>
        </authorList>
    </citation>
    <scope>NUCLEOTIDE SEQUENCE [LARGE SCALE GENOMIC DNA]</scope>
    <source>
        <strain evidence="9 10">M1</strain>
    </source>
</reference>
<dbReference type="EMBL" id="LDZY01000002">
    <property type="protein sequence ID" value="KLU67342.1"/>
    <property type="molecule type" value="Genomic_DNA"/>
</dbReference>
<dbReference type="PROSITE" id="PS50970">
    <property type="entry name" value="HCY"/>
    <property type="match status" value="1"/>
</dbReference>
<dbReference type="InterPro" id="IPR036589">
    <property type="entry name" value="HCY_dom_sf"/>
</dbReference>
<evidence type="ECO:0000259" key="8">
    <source>
        <dbReference type="PROSITE" id="PS50970"/>
    </source>
</evidence>
<dbReference type="SUPFAM" id="SSF82282">
    <property type="entry name" value="Homocysteine S-methyltransferase"/>
    <property type="match status" value="1"/>
</dbReference>
<proteinExistence type="inferred from homology"/>
<evidence type="ECO:0000313" key="10">
    <source>
        <dbReference type="Proteomes" id="UP000036356"/>
    </source>
</evidence>
<keyword evidence="6" id="KW-0170">Cobalt</keyword>
<dbReference type="InterPro" id="IPR003726">
    <property type="entry name" value="HCY_dom"/>
</dbReference>
<dbReference type="Gene3D" id="3.20.20.330">
    <property type="entry name" value="Homocysteine-binding-like domain"/>
    <property type="match status" value="1"/>
</dbReference>
<evidence type="ECO:0000256" key="7">
    <source>
        <dbReference type="PROSITE-ProRule" id="PRU00333"/>
    </source>
</evidence>
<feature type="binding site" evidence="7">
    <location>
        <position position="271"/>
    </location>
    <ligand>
        <name>Zn(2+)</name>
        <dbReference type="ChEBI" id="CHEBI:29105"/>
    </ligand>
</feature>
<keyword evidence="7" id="KW-0862">Zinc</keyword>
<dbReference type="InterPro" id="IPR050554">
    <property type="entry name" value="Met_Synthase/Corrinoid"/>
</dbReference>
<dbReference type="RefSeq" id="WP_047808501.1">
    <property type="nucleotide sequence ID" value="NZ_LDZY01000002.1"/>
</dbReference>
<evidence type="ECO:0000256" key="2">
    <source>
        <dbReference type="ARBA" id="ARBA00022603"/>
    </source>
</evidence>
<dbReference type="GO" id="GO:0046872">
    <property type="term" value="F:metal ion binding"/>
    <property type="evidence" value="ECO:0007669"/>
    <property type="project" value="UniProtKB-KW"/>
</dbReference>
<dbReference type="Pfam" id="PF02574">
    <property type="entry name" value="S-methyl_trans"/>
    <property type="match status" value="1"/>
</dbReference>
<keyword evidence="2 7" id="KW-0489">Methyltransferase</keyword>
<keyword evidence="4" id="KW-0949">S-adenosyl-L-methionine</keyword>
<accession>A0A0J1FVL0</accession>
<evidence type="ECO:0000256" key="1">
    <source>
        <dbReference type="ARBA" id="ARBA00010398"/>
    </source>
</evidence>
<dbReference type="GO" id="GO:0050667">
    <property type="term" value="P:homocysteine metabolic process"/>
    <property type="evidence" value="ECO:0007669"/>
    <property type="project" value="TreeGrafter"/>
</dbReference>
<dbReference type="PANTHER" id="PTHR45833">
    <property type="entry name" value="METHIONINE SYNTHASE"/>
    <property type="match status" value="1"/>
</dbReference>
<keyword evidence="10" id="KW-1185">Reference proteome</keyword>
<evidence type="ECO:0000256" key="5">
    <source>
        <dbReference type="ARBA" id="ARBA00022723"/>
    </source>
</evidence>
<dbReference type="GO" id="GO:0032259">
    <property type="term" value="P:methylation"/>
    <property type="evidence" value="ECO:0007669"/>
    <property type="project" value="UniProtKB-KW"/>
</dbReference>
<dbReference type="GO" id="GO:0008705">
    <property type="term" value="F:methionine synthase activity"/>
    <property type="evidence" value="ECO:0007669"/>
    <property type="project" value="TreeGrafter"/>
</dbReference>